<dbReference type="Gene3D" id="6.20.210.20">
    <property type="entry name" value="THAP domain"/>
    <property type="match status" value="1"/>
</dbReference>
<keyword evidence="3" id="KW-0479">Metal-binding</keyword>
<proteinExistence type="inferred from homology"/>
<evidence type="ECO:0000256" key="10">
    <source>
        <dbReference type="ARBA" id="ARBA00023242"/>
    </source>
</evidence>
<reference evidence="15" key="1">
    <citation type="submission" date="2021-05" db="EMBL/GenBank/DDBJ databases">
        <authorList>
            <person name="Alioto T."/>
            <person name="Alioto T."/>
            <person name="Gomez Garrido J."/>
        </authorList>
    </citation>
    <scope>NUCLEOTIDE SEQUENCE</scope>
</reference>
<dbReference type="GO" id="GO:0043565">
    <property type="term" value="F:sequence-specific DNA binding"/>
    <property type="evidence" value="ECO:0007669"/>
    <property type="project" value="InterPro"/>
</dbReference>
<dbReference type="GO" id="GO:0005654">
    <property type="term" value="C:nucleoplasm"/>
    <property type="evidence" value="ECO:0007669"/>
    <property type="project" value="UniProtKB-SubCell"/>
</dbReference>
<dbReference type="Pfam" id="PF05485">
    <property type="entry name" value="THAP"/>
    <property type="match status" value="1"/>
</dbReference>
<dbReference type="InterPro" id="IPR038441">
    <property type="entry name" value="THAP_Znf_sf"/>
</dbReference>
<dbReference type="AlphaFoldDB" id="A0A8D8C6X9"/>
<dbReference type="InterPro" id="IPR026516">
    <property type="entry name" value="THAP1/10"/>
</dbReference>
<dbReference type="InterPro" id="IPR006612">
    <property type="entry name" value="THAP_Znf"/>
</dbReference>
<dbReference type="SMART" id="SM00692">
    <property type="entry name" value="DM3"/>
    <property type="match status" value="1"/>
</dbReference>
<evidence type="ECO:0000256" key="5">
    <source>
        <dbReference type="ARBA" id="ARBA00022833"/>
    </source>
</evidence>
<evidence type="ECO:0000259" key="14">
    <source>
        <dbReference type="PROSITE" id="PS50950"/>
    </source>
</evidence>
<organism evidence="15">
    <name type="scientific">Culex pipiens</name>
    <name type="common">House mosquito</name>
    <dbReference type="NCBI Taxonomy" id="7175"/>
    <lineage>
        <taxon>Eukaryota</taxon>
        <taxon>Metazoa</taxon>
        <taxon>Ecdysozoa</taxon>
        <taxon>Arthropoda</taxon>
        <taxon>Hexapoda</taxon>
        <taxon>Insecta</taxon>
        <taxon>Pterygota</taxon>
        <taxon>Neoptera</taxon>
        <taxon>Endopterygota</taxon>
        <taxon>Diptera</taxon>
        <taxon>Nematocera</taxon>
        <taxon>Culicoidea</taxon>
        <taxon>Culicidae</taxon>
        <taxon>Culicinae</taxon>
        <taxon>Culicini</taxon>
        <taxon>Culex</taxon>
        <taxon>Culex</taxon>
    </lineage>
</organism>
<evidence type="ECO:0000256" key="3">
    <source>
        <dbReference type="ARBA" id="ARBA00022723"/>
    </source>
</evidence>
<name>A0A8D8C6X9_CULPI</name>
<feature type="domain" description="THAP-type" evidence="14">
    <location>
        <begin position="1"/>
        <end position="79"/>
    </location>
</feature>
<keyword evidence="11" id="KW-0131">Cell cycle</keyword>
<keyword evidence="10" id="KW-0539">Nucleus</keyword>
<accession>A0A8D8C6X9</accession>
<dbReference type="PANTHER" id="PTHR46600">
    <property type="entry name" value="THAP DOMAIN-CONTAINING"/>
    <property type="match status" value="1"/>
</dbReference>
<keyword evidence="6" id="KW-0805">Transcription regulation</keyword>
<dbReference type="PROSITE" id="PS50950">
    <property type="entry name" value="ZF_THAP"/>
    <property type="match status" value="1"/>
</dbReference>
<dbReference type="GO" id="GO:0008270">
    <property type="term" value="F:zinc ion binding"/>
    <property type="evidence" value="ECO:0007669"/>
    <property type="project" value="UniProtKB-KW"/>
</dbReference>
<keyword evidence="8 12" id="KW-0238">DNA-binding</keyword>
<keyword evidence="4 12" id="KW-0863">Zinc-finger</keyword>
<dbReference type="EMBL" id="HBUE01103623">
    <property type="protein sequence ID" value="CAG6486295.1"/>
    <property type="molecule type" value="Transcribed_RNA"/>
</dbReference>
<keyword evidence="7 13" id="KW-0175">Coiled coil</keyword>
<evidence type="ECO:0000256" key="1">
    <source>
        <dbReference type="ARBA" id="ARBA00004642"/>
    </source>
</evidence>
<sequence length="263" mass="30015">MVRQCAVRGCPSNDQVTLCHRFPKRKEFMEKWRRALALDSSDPAELFNRFVVCTLHFQPNDYRNAASRMLNLVAVPTVNVIPKGEFYDAPSLAAKQEKKELERVPEGTLIEVLEVQEAELEGRTTVECVEPVDDTFEVLYIEEEVKTGEGDPEPESIEVEVLEECPVEALEQPAKRQCVQEEPRLEPSQCEVTRQDVQVQTEVDDTEQRLMAEQYPEYAALDRLELAKELREATEQLADVKKKLAHIEAAHAVVREAFKSIMS</sequence>
<dbReference type="PANTHER" id="PTHR46600:SF1">
    <property type="entry name" value="THAP DOMAIN-CONTAINING PROTEIN 1"/>
    <property type="match status" value="1"/>
</dbReference>
<evidence type="ECO:0000256" key="9">
    <source>
        <dbReference type="ARBA" id="ARBA00023163"/>
    </source>
</evidence>
<feature type="coiled-coil region" evidence="13">
    <location>
        <begin position="223"/>
        <end position="250"/>
    </location>
</feature>
<dbReference type="SMART" id="SM00980">
    <property type="entry name" value="THAP"/>
    <property type="match status" value="1"/>
</dbReference>
<comment type="similarity">
    <text evidence="2">Belongs to the THAP1 family.</text>
</comment>
<evidence type="ECO:0000256" key="6">
    <source>
        <dbReference type="ARBA" id="ARBA00023015"/>
    </source>
</evidence>
<evidence type="ECO:0000256" key="7">
    <source>
        <dbReference type="ARBA" id="ARBA00023054"/>
    </source>
</evidence>
<comment type="subcellular location">
    <subcellularLocation>
        <location evidence="1">Nucleus</location>
        <location evidence="1">Nucleoplasm</location>
    </subcellularLocation>
</comment>
<evidence type="ECO:0000313" key="15">
    <source>
        <dbReference type="EMBL" id="CAG6486295.1"/>
    </source>
</evidence>
<keyword evidence="5" id="KW-0862">Zinc</keyword>
<evidence type="ECO:0000256" key="4">
    <source>
        <dbReference type="ARBA" id="ARBA00022771"/>
    </source>
</evidence>
<dbReference type="SUPFAM" id="SSF57716">
    <property type="entry name" value="Glucocorticoid receptor-like (DNA-binding domain)"/>
    <property type="match status" value="1"/>
</dbReference>
<evidence type="ECO:0000256" key="12">
    <source>
        <dbReference type="PROSITE-ProRule" id="PRU00309"/>
    </source>
</evidence>
<evidence type="ECO:0000256" key="2">
    <source>
        <dbReference type="ARBA" id="ARBA00006177"/>
    </source>
</evidence>
<evidence type="ECO:0000256" key="11">
    <source>
        <dbReference type="ARBA" id="ARBA00023306"/>
    </source>
</evidence>
<keyword evidence="9" id="KW-0804">Transcription</keyword>
<protein>
    <submittedName>
        <fullName evidence="15">(northern house mosquito) hypothetical protein</fullName>
    </submittedName>
</protein>
<evidence type="ECO:0000256" key="13">
    <source>
        <dbReference type="SAM" id="Coils"/>
    </source>
</evidence>
<evidence type="ECO:0000256" key="8">
    <source>
        <dbReference type="ARBA" id="ARBA00023125"/>
    </source>
</evidence>